<name>I0UXW7_9PSEU</name>
<gene>
    <name evidence="2" type="ORF">SacxiDRAFT_0444</name>
</gene>
<dbReference type="InterPro" id="IPR046259">
    <property type="entry name" value="DUF6292"/>
</dbReference>
<dbReference type="Proteomes" id="UP000004691">
    <property type="component" value="Unassembled WGS sequence"/>
</dbReference>
<organism evidence="2 3">
    <name type="scientific">Saccharomonospora xinjiangensis XJ-54</name>
    <dbReference type="NCBI Taxonomy" id="882086"/>
    <lineage>
        <taxon>Bacteria</taxon>
        <taxon>Bacillati</taxon>
        <taxon>Actinomycetota</taxon>
        <taxon>Actinomycetes</taxon>
        <taxon>Pseudonocardiales</taxon>
        <taxon>Pseudonocardiaceae</taxon>
        <taxon>Saccharomonospora</taxon>
    </lineage>
</organism>
<dbReference type="AlphaFoldDB" id="I0UXW7"/>
<proteinExistence type="predicted"/>
<keyword evidence="3" id="KW-1185">Reference proteome</keyword>
<accession>I0UXW7</accession>
<protein>
    <recommendedName>
        <fullName evidence="1">DUF6292 domain-containing protein</fullName>
    </recommendedName>
</protein>
<sequence>MEWELGSADPVVRGLRNYVRNVVETLGYSGDSSFVQSEPLSLYLAVDGHFPEFPHRDVALLWDEERGWAGALETGCGEDLIVVSYLGDDPLPKPEAVAAFAAALLRGDSPGKAEPPLFPAAEVRRGLRWMARTPGLAGSDLPTGSDLPAARPRAGVPAVRAAATTPAAGAGATVVARTKTTVAAKAS</sequence>
<dbReference type="eggNOG" id="ENOG503408N">
    <property type="taxonomic scope" value="Bacteria"/>
</dbReference>
<dbReference type="HOGENOM" id="CLU_119545_1_0_11"/>
<reference evidence="2 3" key="1">
    <citation type="submission" date="2012-01" db="EMBL/GenBank/DDBJ databases">
        <title>Improved High-Quality Draft sequence of Saccharomonospora xinjiangensis XJ-54.</title>
        <authorList>
            <consortium name="US DOE Joint Genome Institute"/>
            <person name="Lucas S."/>
            <person name="Han J."/>
            <person name="Lapidus A."/>
            <person name="Cheng J.-F."/>
            <person name="Goodwin L."/>
            <person name="Pitluck S."/>
            <person name="Peters L."/>
            <person name="Mikhailova N."/>
            <person name="Teshima H."/>
            <person name="Detter J.C."/>
            <person name="Han C."/>
            <person name="Tapia R."/>
            <person name="Land M."/>
            <person name="Hauser L."/>
            <person name="Kyrpides N."/>
            <person name="Ivanova N."/>
            <person name="Pagani I."/>
            <person name="Brambilla E.-M."/>
            <person name="Klenk H.-P."/>
            <person name="Woyke T."/>
        </authorList>
    </citation>
    <scope>NUCLEOTIDE SEQUENCE [LARGE SCALE GENOMIC DNA]</scope>
    <source>
        <strain evidence="2 3">XJ-54</strain>
    </source>
</reference>
<feature type="domain" description="DUF6292" evidence="1">
    <location>
        <begin position="18"/>
        <end position="102"/>
    </location>
</feature>
<dbReference type="Pfam" id="PF19809">
    <property type="entry name" value="DUF6292"/>
    <property type="match status" value="1"/>
</dbReference>
<dbReference type="STRING" id="882086.SacxiDRAFT_0444"/>
<evidence type="ECO:0000259" key="1">
    <source>
        <dbReference type="Pfam" id="PF19809"/>
    </source>
</evidence>
<evidence type="ECO:0000313" key="3">
    <source>
        <dbReference type="Proteomes" id="UP000004691"/>
    </source>
</evidence>
<dbReference type="EMBL" id="JH636049">
    <property type="protein sequence ID" value="EID52720.1"/>
    <property type="molecule type" value="Genomic_DNA"/>
</dbReference>
<evidence type="ECO:0000313" key="2">
    <source>
        <dbReference type="EMBL" id="EID52720.1"/>
    </source>
</evidence>